<proteinExistence type="inferred from homology"/>
<feature type="transmembrane region" description="Helical" evidence="17">
    <location>
        <begin position="295"/>
        <end position="312"/>
    </location>
</feature>
<reference evidence="18 19" key="2">
    <citation type="submission" date="2018-06" db="EMBL/GenBank/DDBJ databases">
        <authorList>
            <person name="Zhirakovskaya E."/>
        </authorList>
    </citation>
    <scope>NUCLEOTIDE SEQUENCE [LARGE SCALE GENOMIC DNA]</scope>
    <source>
        <strain evidence="18 19">FBKL4.011</strain>
    </source>
</reference>
<dbReference type="GO" id="GO:0009252">
    <property type="term" value="P:peptidoglycan biosynthetic process"/>
    <property type="evidence" value="ECO:0007669"/>
    <property type="project" value="UniProtKB-KW"/>
</dbReference>
<comment type="caution">
    <text evidence="18">The sequence shown here is derived from an EMBL/GenBank/DDBJ whole genome shotgun (WGS) entry which is preliminary data.</text>
</comment>
<dbReference type="HAMAP" id="MF_01006">
    <property type="entry name" value="Undec_diphosphatase"/>
    <property type="match status" value="1"/>
</dbReference>
<dbReference type="Pfam" id="PF02673">
    <property type="entry name" value="BacA"/>
    <property type="match status" value="1"/>
</dbReference>
<keyword evidence="11 17" id="KW-0472">Membrane</keyword>
<evidence type="ECO:0000256" key="1">
    <source>
        <dbReference type="ARBA" id="ARBA00004651"/>
    </source>
</evidence>
<dbReference type="PANTHER" id="PTHR30622:SF3">
    <property type="entry name" value="UNDECAPRENYL-DIPHOSPHATASE"/>
    <property type="match status" value="1"/>
</dbReference>
<evidence type="ECO:0000256" key="16">
    <source>
        <dbReference type="ARBA" id="ARBA00047594"/>
    </source>
</evidence>
<feature type="transmembrane region" description="Helical" evidence="17">
    <location>
        <begin position="43"/>
        <end position="63"/>
    </location>
</feature>
<organism evidence="18 19">
    <name type="scientific">Thermoflavimicrobium daqui</name>
    <dbReference type="NCBI Taxonomy" id="2137476"/>
    <lineage>
        <taxon>Bacteria</taxon>
        <taxon>Bacillati</taxon>
        <taxon>Bacillota</taxon>
        <taxon>Bacilli</taxon>
        <taxon>Bacillales</taxon>
        <taxon>Thermoactinomycetaceae</taxon>
        <taxon>Thermoflavimicrobium</taxon>
    </lineage>
</organism>
<evidence type="ECO:0000256" key="13">
    <source>
        <dbReference type="ARBA" id="ARBA00023316"/>
    </source>
</evidence>
<reference evidence="18 19" key="1">
    <citation type="submission" date="2018-06" db="EMBL/GenBank/DDBJ databases">
        <title>Thermoflavimicrobium daqus sp. nov., a thermophilic microbe isolated from Moutai-flavour Daqu.</title>
        <authorList>
            <person name="Wang X."/>
            <person name="Zhou H."/>
        </authorList>
    </citation>
    <scope>NUCLEOTIDE SEQUENCE [LARGE SCALE GENOMIC DNA]</scope>
    <source>
        <strain evidence="18 19">FBKL4.011</strain>
    </source>
</reference>
<dbReference type="OrthoDB" id="9808289at2"/>
<evidence type="ECO:0000256" key="4">
    <source>
        <dbReference type="ARBA" id="ARBA00021581"/>
    </source>
</evidence>
<evidence type="ECO:0000256" key="2">
    <source>
        <dbReference type="ARBA" id="ARBA00010621"/>
    </source>
</evidence>
<keyword evidence="19" id="KW-1185">Reference proteome</keyword>
<comment type="subcellular location">
    <subcellularLocation>
        <location evidence="1 17">Cell membrane</location>
        <topology evidence="1 17">Multi-pass membrane protein</topology>
    </subcellularLocation>
</comment>
<evidence type="ECO:0000256" key="17">
    <source>
        <dbReference type="HAMAP-Rule" id="MF_01006"/>
    </source>
</evidence>
<dbReference type="EMBL" id="QJKK01000003">
    <property type="protein sequence ID" value="RAL25775.1"/>
    <property type="molecule type" value="Genomic_DNA"/>
</dbReference>
<keyword evidence="6 17" id="KW-0812">Transmembrane</keyword>
<evidence type="ECO:0000256" key="15">
    <source>
        <dbReference type="ARBA" id="ARBA00032932"/>
    </source>
</evidence>
<evidence type="ECO:0000256" key="6">
    <source>
        <dbReference type="ARBA" id="ARBA00022692"/>
    </source>
</evidence>
<keyword evidence="12 17" id="KW-0046">Antibiotic resistance</keyword>
<keyword evidence="8 17" id="KW-0133">Cell shape</keyword>
<keyword evidence="13 17" id="KW-0961">Cell wall biogenesis/degradation</keyword>
<sequence>MWEIFVAIILAIVEGLTEFAPVSSTGHMVLVKNILLNYREPKGEVFIVVIQLGSMLAVTVVYWRRLLSLIGINVGEKEEKEQAIEPNQVQTHAQHQHAASRDELLFEKAPKSPPTLSRRNKKKKNKLTLIHILLGMIPAAICGVTFYDSIKSIMKSTSSVLLAIVVGGILMIIAEKLGPKTRTKSLDEVSYGQALTIGLFQCLALWSGFSRSGSMMAGGLLVGIERRVAADFAFILGLPMMMASSGKDLLESWHMLNASDIPFFATGFITAFIVSLFSIKFFLALLKRINLTPFAIYRFILAGVILLAVWAFNLPL</sequence>
<dbReference type="EC" id="3.6.1.27" evidence="3 17"/>
<comment type="catalytic activity">
    <reaction evidence="16 17">
        <text>di-trans,octa-cis-undecaprenyl diphosphate + H2O = di-trans,octa-cis-undecaprenyl phosphate + phosphate + H(+)</text>
        <dbReference type="Rhea" id="RHEA:28094"/>
        <dbReference type="ChEBI" id="CHEBI:15377"/>
        <dbReference type="ChEBI" id="CHEBI:15378"/>
        <dbReference type="ChEBI" id="CHEBI:43474"/>
        <dbReference type="ChEBI" id="CHEBI:58405"/>
        <dbReference type="ChEBI" id="CHEBI:60392"/>
        <dbReference type="EC" id="3.6.1.27"/>
    </reaction>
</comment>
<comment type="similarity">
    <text evidence="2 17">Belongs to the UppP family.</text>
</comment>
<evidence type="ECO:0000256" key="12">
    <source>
        <dbReference type="ARBA" id="ARBA00023251"/>
    </source>
</evidence>
<comment type="function">
    <text evidence="17">Catalyzes the dephosphorylation of undecaprenyl diphosphate (UPP). Confers resistance to bacitracin.</text>
</comment>
<keyword evidence="7 17" id="KW-0378">Hydrolase</keyword>
<accession>A0A364K637</accession>
<dbReference type="GO" id="GO:0046677">
    <property type="term" value="P:response to antibiotic"/>
    <property type="evidence" value="ECO:0007669"/>
    <property type="project" value="UniProtKB-UniRule"/>
</dbReference>
<evidence type="ECO:0000256" key="10">
    <source>
        <dbReference type="ARBA" id="ARBA00022989"/>
    </source>
</evidence>
<comment type="miscellaneous">
    <text evidence="17">Bacitracin is thought to be involved in the inhibition of peptidoglycan synthesis by sequestering undecaprenyl diphosphate, thereby reducing the pool of lipid carrier available.</text>
</comment>
<evidence type="ECO:0000313" key="19">
    <source>
        <dbReference type="Proteomes" id="UP000251213"/>
    </source>
</evidence>
<dbReference type="GO" id="GO:0071555">
    <property type="term" value="P:cell wall organization"/>
    <property type="evidence" value="ECO:0007669"/>
    <property type="project" value="UniProtKB-KW"/>
</dbReference>
<feature type="transmembrane region" description="Helical" evidence="17">
    <location>
        <begin position="261"/>
        <end position="283"/>
    </location>
</feature>
<dbReference type="PANTHER" id="PTHR30622">
    <property type="entry name" value="UNDECAPRENYL-DIPHOSPHATASE"/>
    <property type="match status" value="1"/>
</dbReference>
<evidence type="ECO:0000256" key="8">
    <source>
        <dbReference type="ARBA" id="ARBA00022960"/>
    </source>
</evidence>
<evidence type="ECO:0000256" key="7">
    <source>
        <dbReference type="ARBA" id="ARBA00022801"/>
    </source>
</evidence>
<gene>
    <name evidence="17" type="primary">uppP</name>
    <name evidence="18" type="ORF">DL897_06785</name>
</gene>
<dbReference type="InterPro" id="IPR003824">
    <property type="entry name" value="UppP"/>
</dbReference>
<evidence type="ECO:0000256" key="14">
    <source>
        <dbReference type="ARBA" id="ARBA00032707"/>
    </source>
</evidence>
<evidence type="ECO:0000256" key="5">
    <source>
        <dbReference type="ARBA" id="ARBA00022475"/>
    </source>
</evidence>
<dbReference type="RefSeq" id="WP_113658389.1">
    <property type="nucleotide sequence ID" value="NZ_KZ845665.1"/>
</dbReference>
<keyword evidence="5 17" id="KW-1003">Cell membrane</keyword>
<feature type="transmembrane region" description="Helical" evidence="17">
    <location>
        <begin position="159"/>
        <end position="177"/>
    </location>
</feature>
<protein>
    <recommendedName>
        <fullName evidence="4 17">Undecaprenyl-diphosphatase</fullName>
        <ecNumber evidence="3 17">3.6.1.27</ecNumber>
    </recommendedName>
    <alternativeName>
        <fullName evidence="15 17">Bacitracin resistance protein</fullName>
    </alternativeName>
    <alternativeName>
        <fullName evidence="14 17">Undecaprenyl pyrophosphate phosphatase</fullName>
    </alternativeName>
</protein>
<name>A0A364K637_9BACL</name>
<keyword evidence="10 17" id="KW-1133">Transmembrane helix</keyword>
<feature type="transmembrane region" description="Helical" evidence="17">
    <location>
        <begin position="127"/>
        <end position="147"/>
    </location>
</feature>
<evidence type="ECO:0000313" key="18">
    <source>
        <dbReference type="EMBL" id="RAL25775.1"/>
    </source>
</evidence>
<dbReference type="AlphaFoldDB" id="A0A364K637"/>
<evidence type="ECO:0000256" key="9">
    <source>
        <dbReference type="ARBA" id="ARBA00022984"/>
    </source>
</evidence>
<feature type="transmembrane region" description="Helical" evidence="17">
    <location>
        <begin position="189"/>
        <end position="209"/>
    </location>
</feature>
<evidence type="ECO:0000256" key="11">
    <source>
        <dbReference type="ARBA" id="ARBA00023136"/>
    </source>
</evidence>
<dbReference type="GO" id="GO:0050380">
    <property type="term" value="F:undecaprenyl-diphosphatase activity"/>
    <property type="evidence" value="ECO:0007669"/>
    <property type="project" value="UniProtKB-UniRule"/>
</dbReference>
<dbReference type="Proteomes" id="UP000251213">
    <property type="component" value="Unassembled WGS sequence"/>
</dbReference>
<dbReference type="NCBIfam" id="NF001390">
    <property type="entry name" value="PRK00281.1-4"/>
    <property type="match status" value="1"/>
</dbReference>
<keyword evidence="9 17" id="KW-0573">Peptidoglycan synthesis</keyword>
<evidence type="ECO:0000256" key="3">
    <source>
        <dbReference type="ARBA" id="ARBA00012374"/>
    </source>
</evidence>
<dbReference type="GO" id="GO:0005886">
    <property type="term" value="C:plasma membrane"/>
    <property type="evidence" value="ECO:0007669"/>
    <property type="project" value="UniProtKB-SubCell"/>
</dbReference>
<dbReference type="GO" id="GO:0008360">
    <property type="term" value="P:regulation of cell shape"/>
    <property type="evidence" value="ECO:0007669"/>
    <property type="project" value="UniProtKB-KW"/>
</dbReference>